<evidence type="ECO:0000256" key="15">
    <source>
        <dbReference type="SAM" id="MobiDB-lite"/>
    </source>
</evidence>
<dbReference type="GO" id="GO:0005524">
    <property type="term" value="F:ATP binding"/>
    <property type="evidence" value="ECO:0007669"/>
    <property type="project" value="UniProtKB-KW"/>
</dbReference>
<dbReference type="InterPro" id="IPR036097">
    <property type="entry name" value="HisK_dim/P_sf"/>
</dbReference>
<dbReference type="InterPro" id="IPR001789">
    <property type="entry name" value="Sig_transdc_resp-reg_receiver"/>
</dbReference>
<dbReference type="GO" id="GO:0005886">
    <property type="term" value="C:plasma membrane"/>
    <property type="evidence" value="ECO:0007669"/>
    <property type="project" value="UniProtKB-SubCell"/>
</dbReference>
<feature type="transmembrane region" description="Helical" evidence="16">
    <location>
        <begin position="183"/>
        <end position="206"/>
    </location>
</feature>
<name>A0A0M0LID8_9BACI</name>
<keyword evidence="7" id="KW-0808">Transferase</keyword>
<dbReference type="SUPFAM" id="SSF55874">
    <property type="entry name" value="ATPase domain of HSP90 chaperone/DNA topoisomerase II/histidine kinase"/>
    <property type="match status" value="1"/>
</dbReference>
<dbReference type="SMART" id="SM00065">
    <property type="entry name" value="GAF"/>
    <property type="match status" value="1"/>
</dbReference>
<comment type="caution">
    <text evidence="20">The sequence shown here is derived from an EMBL/GenBank/DDBJ whole genome shotgun (WGS) entry which is preliminary data.</text>
</comment>
<accession>A0A0M0LID8</accession>
<dbReference type="CDD" id="cd16922">
    <property type="entry name" value="HATPase_EvgS-ArcB-TorS-like"/>
    <property type="match status" value="1"/>
</dbReference>
<dbReference type="FunFam" id="3.30.565.10:FF:000010">
    <property type="entry name" value="Sensor histidine kinase RcsC"/>
    <property type="match status" value="1"/>
</dbReference>
<sequence length="932" mass="104988">MSFRKKQILGFGLIMLFITVMLVGIIVMINNMKSNMLEIVEDRYGKVSQATEIQQLFSQSDRELLYLMNEENKQSREESIKRLENNRVTIQKDITTLSSILNRAQARDLLTQIQIQYENYIETETQIVQKTEGNINEKAFSSLFKEHQQKREMLTENLGKFKKVQEDLMNQALKDSNDTYNQILTVVILGILCCLLLIMGASMWVIKSTSKTLKNISDVMGNIDYTDLSTLPRVEVGIKDEIGQIGLAFNEMASSLERYNEKEQRFNEQISDQNWIQTGIADVTTMYQNIVDVELLADKFMAKLTPLIGASMGAFYLRKGEENNPHFLKVASFAGRADDVGRKSFLFGEGIIGQCAIEKKMRVIEEIPTDYTFIASGLGEVKPTSILIAPVLYEGNVVAVIELASIRPYTDLQQRLLVQLLDTLGITVNNVLGRMEIERLLAESQMMTEELQAQSEELQTQSEELQAQSEELQSQSEELRMINEQLEERTRDAEQKSMDLQMAKNDLEEKAEQLQLSSKYKSEFLANMSHELRTPLNSILILSEMLSDTAAEGSLEDQKEFATVIHSSGKDLLNLINDILDLSKVEAGKLDITFSETNLSELPSYIDQQFRHVSQKKGLSFVINKDKNVPDILYSDEQRIQQILKNLLSNSFKFTEEGSVSISIRKVEEKVAHRWVDTKGADFWIEIKVVDTGIGIAKDKQQLIFEAFQQAEGATARKYGGTGLGLSICREFIKLLGGWIMVDSQEGQGSVFTLYIPSLPNGLAAIHEVEQAPLEVAATIDAPLIQAVEIEEEKNPVPSDASSSIYQGKTVLICDDDNRNIYALKTALEAEGMNIIAAQNGIECLELMEKNLDIDIVLMDIMMPGMDGYETMQRIRSIPFFNELPIIALTAKAMKGDRQKCLEAGASDYISKPLKLDQLFSVMSVWLTKSSK</sequence>
<dbReference type="Gene3D" id="1.10.287.130">
    <property type="match status" value="1"/>
</dbReference>
<comment type="subcellular location">
    <subcellularLocation>
        <location evidence="2">Cell membrane</location>
        <topology evidence="2">Multi-pass membrane protein</topology>
    </subcellularLocation>
</comment>
<keyword evidence="10" id="KW-0067">ATP-binding</keyword>
<feature type="region of interest" description="Disordered" evidence="15">
    <location>
        <begin position="454"/>
        <end position="476"/>
    </location>
</feature>
<dbReference type="Pfam" id="PF12729">
    <property type="entry name" value="4HB_MCP_1"/>
    <property type="match status" value="1"/>
</dbReference>
<evidence type="ECO:0000256" key="11">
    <source>
        <dbReference type="ARBA" id="ARBA00023012"/>
    </source>
</evidence>
<evidence type="ECO:0000256" key="12">
    <source>
        <dbReference type="ARBA" id="ARBA00023136"/>
    </source>
</evidence>
<dbReference type="Gene3D" id="6.10.340.10">
    <property type="match status" value="1"/>
</dbReference>
<dbReference type="InterPro" id="IPR024478">
    <property type="entry name" value="HlyB_4HB_MCP"/>
</dbReference>
<evidence type="ECO:0000313" key="21">
    <source>
        <dbReference type="Proteomes" id="UP000037558"/>
    </source>
</evidence>
<dbReference type="InterPro" id="IPR003660">
    <property type="entry name" value="HAMP_dom"/>
</dbReference>
<dbReference type="PROSITE" id="PS50885">
    <property type="entry name" value="HAMP"/>
    <property type="match status" value="1"/>
</dbReference>
<evidence type="ECO:0000256" key="9">
    <source>
        <dbReference type="ARBA" id="ARBA00022777"/>
    </source>
</evidence>
<dbReference type="Pfam" id="PF00672">
    <property type="entry name" value="HAMP"/>
    <property type="match status" value="1"/>
</dbReference>
<dbReference type="InterPro" id="IPR036890">
    <property type="entry name" value="HATPase_C_sf"/>
</dbReference>
<evidence type="ECO:0000256" key="16">
    <source>
        <dbReference type="SAM" id="Phobius"/>
    </source>
</evidence>
<dbReference type="SMART" id="SM00448">
    <property type="entry name" value="REC"/>
    <property type="match status" value="1"/>
</dbReference>
<dbReference type="STRING" id="284581.AMD01_02740"/>
<comment type="similarity">
    <text evidence="3">In the N-terminal section; belongs to the phytochrome family.</text>
</comment>
<evidence type="ECO:0000256" key="4">
    <source>
        <dbReference type="ARBA" id="ARBA00012438"/>
    </source>
</evidence>
<dbReference type="Gene3D" id="3.40.50.2300">
    <property type="match status" value="1"/>
</dbReference>
<evidence type="ECO:0000256" key="2">
    <source>
        <dbReference type="ARBA" id="ARBA00004651"/>
    </source>
</evidence>
<dbReference type="InterPro" id="IPR003018">
    <property type="entry name" value="GAF"/>
</dbReference>
<gene>
    <name evidence="20" type="ORF">AMD01_02740</name>
</gene>
<keyword evidence="16" id="KW-1133">Transmembrane helix</keyword>
<dbReference type="Pfam" id="PF00072">
    <property type="entry name" value="Response_reg"/>
    <property type="match status" value="1"/>
</dbReference>
<dbReference type="PRINTS" id="PR00344">
    <property type="entry name" value="BCTRLSENSOR"/>
</dbReference>
<dbReference type="SMART" id="SM00304">
    <property type="entry name" value="HAMP"/>
    <property type="match status" value="1"/>
</dbReference>
<reference evidence="21" key="1">
    <citation type="submission" date="2015-08" db="EMBL/GenBank/DDBJ databases">
        <title>Fjat-14210 dsm16467.</title>
        <authorList>
            <person name="Liu B."/>
            <person name="Wang J."/>
            <person name="Zhu Y."/>
            <person name="Liu G."/>
            <person name="Chen Q."/>
            <person name="Chen Z."/>
            <person name="Lan J."/>
            <person name="Che J."/>
            <person name="Ge C."/>
            <person name="Shi H."/>
            <person name="Pan Z."/>
            <person name="Liu X."/>
        </authorList>
    </citation>
    <scope>NUCLEOTIDE SEQUENCE [LARGE SCALE GENOMIC DNA]</scope>
    <source>
        <strain evidence="21">DSM 16467</strain>
    </source>
</reference>
<evidence type="ECO:0000256" key="6">
    <source>
        <dbReference type="ARBA" id="ARBA00022553"/>
    </source>
</evidence>
<dbReference type="GO" id="GO:0000155">
    <property type="term" value="F:phosphorelay sensor kinase activity"/>
    <property type="evidence" value="ECO:0007669"/>
    <property type="project" value="InterPro"/>
</dbReference>
<dbReference type="PANTHER" id="PTHR45339">
    <property type="entry name" value="HYBRID SIGNAL TRANSDUCTION HISTIDINE KINASE J"/>
    <property type="match status" value="1"/>
</dbReference>
<dbReference type="EC" id="2.7.13.3" evidence="4"/>
<dbReference type="InterPro" id="IPR005467">
    <property type="entry name" value="His_kinase_dom"/>
</dbReference>
<keyword evidence="8" id="KW-0547">Nucleotide-binding</keyword>
<dbReference type="RefSeq" id="WP_053399846.1">
    <property type="nucleotide sequence ID" value="NZ_LILC01000002.1"/>
</dbReference>
<dbReference type="Pfam" id="PF13185">
    <property type="entry name" value="GAF_2"/>
    <property type="match status" value="1"/>
</dbReference>
<evidence type="ECO:0000256" key="1">
    <source>
        <dbReference type="ARBA" id="ARBA00000085"/>
    </source>
</evidence>
<feature type="domain" description="Histidine kinase" evidence="17">
    <location>
        <begin position="527"/>
        <end position="760"/>
    </location>
</feature>
<dbReference type="Gene3D" id="3.30.565.10">
    <property type="entry name" value="Histidine kinase-like ATPase, C-terminal domain"/>
    <property type="match status" value="1"/>
</dbReference>
<dbReference type="InterPro" id="IPR029016">
    <property type="entry name" value="GAF-like_dom_sf"/>
</dbReference>
<evidence type="ECO:0000259" key="18">
    <source>
        <dbReference type="PROSITE" id="PS50110"/>
    </source>
</evidence>
<dbReference type="InterPro" id="IPR004358">
    <property type="entry name" value="Sig_transdc_His_kin-like_C"/>
</dbReference>
<dbReference type="CDD" id="cd00082">
    <property type="entry name" value="HisKA"/>
    <property type="match status" value="1"/>
</dbReference>
<evidence type="ECO:0000313" key="20">
    <source>
        <dbReference type="EMBL" id="KOO50677.1"/>
    </source>
</evidence>
<dbReference type="SUPFAM" id="SSF55781">
    <property type="entry name" value="GAF domain-like"/>
    <property type="match status" value="1"/>
</dbReference>
<evidence type="ECO:0000259" key="17">
    <source>
        <dbReference type="PROSITE" id="PS50109"/>
    </source>
</evidence>
<organism evidence="20 21">
    <name type="scientific">Priestia koreensis</name>
    <dbReference type="NCBI Taxonomy" id="284581"/>
    <lineage>
        <taxon>Bacteria</taxon>
        <taxon>Bacillati</taxon>
        <taxon>Bacillota</taxon>
        <taxon>Bacilli</taxon>
        <taxon>Bacillales</taxon>
        <taxon>Bacillaceae</taxon>
        <taxon>Priestia</taxon>
    </lineage>
</organism>
<keyword evidence="9 20" id="KW-0418">Kinase</keyword>
<dbReference type="InterPro" id="IPR003594">
    <property type="entry name" value="HATPase_dom"/>
</dbReference>
<keyword evidence="11" id="KW-0902">Two-component regulatory system</keyword>
<keyword evidence="12 16" id="KW-0472">Membrane</keyword>
<keyword evidence="5" id="KW-1003">Cell membrane</keyword>
<keyword evidence="16" id="KW-0812">Transmembrane</keyword>
<dbReference type="CDD" id="cd06225">
    <property type="entry name" value="HAMP"/>
    <property type="match status" value="1"/>
</dbReference>
<dbReference type="AlphaFoldDB" id="A0A0M0LID8"/>
<keyword evidence="6 14" id="KW-0597">Phosphoprotein</keyword>
<dbReference type="PROSITE" id="PS50110">
    <property type="entry name" value="RESPONSE_REGULATORY"/>
    <property type="match status" value="1"/>
</dbReference>
<evidence type="ECO:0000256" key="3">
    <source>
        <dbReference type="ARBA" id="ARBA00006402"/>
    </source>
</evidence>
<dbReference type="SUPFAM" id="SSF52172">
    <property type="entry name" value="CheY-like"/>
    <property type="match status" value="1"/>
</dbReference>
<feature type="modified residue" description="4-aspartylphosphate" evidence="14">
    <location>
        <position position="860"/>
    </location>
</feature>
<proteinExistence type="inferred from homology"/>
<evidence type="ECO:0000256" key="10">
    <source>
        <dbReference type="ARBA" id="ARBA00022840"/>
    </source>
</evidence>
<comment type="catalytic activity">
    <reaction evidence="1">
        <text>ATP + protein L-histidine = ADP + protein N-phospho-L-histidine.</text>
        <dbReference type="EC" id="2.7.13.3"/>
    </reaction>
</comment>
<dbReference type="Pfam" id="PF00512">
    <property type="entry name" value="HisKA"/>
    <property type="match status" value="1"/>
</dbReference>
<keyword evidence="21" id="KW-1185">Reference proteome</keyword>
<dbReference type="SMART" id="SM00387">
    <property type="entry name" value="HATPase_c"/>
    <property type="match status" value="1"/>
</dbReference>
<evidence type="ECO:0000259" key="19">
    <source>
        <dbReference type="PROSITE" id="PS50885"/>
    </source>
</evidence>
<dbReference type="PANTHER" id="PTHR45339:SF1">
    <property type="entry name" value="HYBRID SIGNAL TRANSDUCTION HISTIDINE KINASE J"/>
    <property type="match status" value="1"/>
</dbReference>
<dbReference type="SUPFAM" id="SSF47384">
    <property type="entry name" value="Homodimeric domain of signal transducing histidine kinase"/>
    <property type="match status" value="1"/>
</dbReference>
<dbReference type="Pfam" id="PF02518">
    <property type="entry name" value="HATPase_c"/>
    <property type="match status" value="1"/>
</dbReference>
<dbReference type="InterPro" id="IPR003661">
    <property type="entry name" value="HisK_dim/P_dom"/>
</dbReference>
<feature type="domain" description="Response regulatory" evidence="18">
    <location>
        <begin position="810"/>
        <end position="927"/>
    </location>
</feature>
<dbReference type="EMBL" id="LILC01000002">
    <property type="protein sequence ID" value="KOO50677.1"/>
    <property type="molecule type" value="Genomic_DNA"/>
</dbReference>
<protein>
    <recommendedName>
        <fullName evidence="13">Circadian input-output histidine kinase CikA</fullName>
        <ecNumber evidence="4">2.7.13.3</ecNumber>
    </recommendedName>
</protein>
<evidence type="ECO:0000256" key="7">
    <source>
        <dbReference type="ARBA" id="ARBA00022679"/>
    </source>
</evidence>
<dbReference type="SMART" id="SM00388">
    <property type="entry name" value="HisKA"/>
    <property type="match status" value="1"/>
</dbReference>
<dbReference type="Proteomes" id="UP000037558">
    <property type="component" value="Unassembled WGS sequence"/>
</dbReference>
<dbReference type="OrthoDB" id="9790669at2"/>
<dbReference type="Gene3D" id="3.30.450.40">
    <property type="match status" value="1"/>
</dbReference>
<feature type="transmembrane region" description="Helical" evidence="16">
    <location>
        <begin position="6"/>
        <end position="29"/>
    </location>
</feature>
<evidence type="ECO:0000256" key="5">
    <source>
        <dbReference type="ARBA" id="ARBA00022475"/>
    </source>
</evidence>
<dbReference type="PROSITE" id="PS50109">
    <property type="entry name" value="HIS_KIN"/>
    <property type="match status" value="1"/>
</dbReference>
<dbReference type="InterPro" id="IPR011006">
    <property type="entry name" value="CheY-like_superfamily"/>
</dbReference>
<dbReference type="CDD" id="cd17546">
    <property type="entry name" value="REC_hyHK_CKI1_RcsC-like"/>
    <property type="match status" value="1"/>
</dbReference>
<evidence type="ECO:0000256" key="8">
    <source>
        <dbReference type="ARBA" id="ARBA00022741"/>
    </source>
</evidence>
<evidence type="ECO:0000256" key="14">
    <source>
        <dbReference type="PROSITE-ProRule" id="PRU00169"/>
    </source>
</evidence>
<dbReference type="PATRIC" id="fig|284581.3.peg.825"/>
<evidence type="ECO:0000256" key="13">
    <source>
        <dbReference type="ARBA" id="ARBA00074306"/>
    </source>
</evidence>
<feature type="domain" description="HAMP" evidence="19">
    <location>
        <begin position="207"/>
        <end position="261"/>
    </location>
</feature>